<organism evidence="2 3">
    <name type="scientific">Ophiobolus disseminans</name>
    <dbReference type="NCBI Taxonomy" id="1469910"/>
    <lineage>
        <taxon>Eukaryota</taxon>
        <taxon>Fungi</taxon>
        <taxon>Dikarya</taxon>
        <taxon>Ascomycota</taxon>
        <taxon>Pezizomycotina</taxon>
        <taxon>Dothideomycetes</taxon>
        <taxon>Pleosporomycetidae</taxon>
        <taxon>Pleosporales</taxon>
        <taxon>Pleosporineae</taxon>
        <taxon>Phaeosphaeriaceae</taxon>
        <taxon>Ophiobolus</taxon>
    </lineage>
</organism>
<dbReference type="PROSITE" id="PS50181">
    <property type="entry name" value="FBOX"/>
    <property type="match status" value="1"/>
</dbReference>
<feature type="domain" description="F-box" evidence="1">
    <location>
        <begin position="21"/>
        <end position="66"/>
    </location>
</feature>
<evidence type="ECO:0000313" key="2">
    <source>
        <dbReference type="EMBL" id="KAF2823306.1"/>
    </source>
</evidence>
<dbReference type="SUPFAM" id="SSF81383">
    <property type="entry name" value="F-box domain"/>
    <property type="match status" value="1"/>
</dbReference>
<keyword evidence="3" id="KW-1185">Reference proteome</keyword>
<dbReference type="Gene3D" id="1.20.1280.50">
    <property type="match status" value="1"/>
</dbReference>
<protein>
    <recommendedName>
        <fullName evidence="1">F-box domain-containing protein</fullName>
    </recommendedName>
</protein>
<dbReference type="EMBL" id="MU006232">
    <property type="protein sequence ID" value="KAF2823306.1"/>
    <property type="molecule type" value="Genomic_DNA"/>
</dbReference>
<gene>
    <name evidence="2" type="ORF">CC86DRAFT_65856</name>
</gene>
<dbReference type="InterPro" id="IPR036047">
    <property type="entry name" value="F-box-like_dom_sf"/>
</dbReference>
<sequence length="813" mass="92911">MTDTSNARPAPIAQSPEDCLLSTLESLPEELLQLVASYLPSDALKNAALVSSTLNRHATDFLWQHVCLADQWTSYYDPNEVRGLERRLLRARQNTDEHDDTPIIQKLFILATNPTIASKVHALTHRCHLPPPNIFDELPNIHFHSETLSRDNRIHELLRLAVHNMVNVQTLRIVYGHMMLASSLVAGFLDPERPQRVPLRRLWLESCALSPYALHFLGSREVAGLESLRIRRLDAASLLSERTRDLRYLEYRLSRGGMAYPIHDGAGGWTQTSAQLCAEGMAEELIVYSDHELRLHADSFDAEMWNNLPEVEDFILKNQLDVDERDCGGPQNPMRGLLEHAASSLTSLNLDWIYWRRQELDPYDDSSATLTHLATLKFPNLRAFQLRNAVMQQTLLPEDTFLLEVAFLGFLEYHRKLQCLAWPMDRFYGHKQPSVDVQARSRTVVAHLATVLTELRVDAHYTGDGEPFTDIRLTMPAHLERIRRRRFIAEFAPHMRRLERLKVEGGVPRDEKREILRALHYCSLKKIVMIGVCFPVGNTWGHHGVELKDLDEGPSLIDMQSLQGEDEPRIREAYRRGSYMANNFVFEPDYGWPAIQVPLLQTAVLHHAKTVEELKICGYHGCPILSHATPITDPLLNSLRHFENLKVLVMSFWLLTWFESDYRDSEIIKFWMDSRSPSSTALVVVTPPQSPPADHPVDPGQFLSLGAGFAPPQPQFNRWAVALKTSFSPSALAYRVARDIGPYLSPVAKNRPGGIRVRASFCVGVREERHNATDIFDLDVRIGMHDQVLEFTGPREEGEKSRWWQKLEDRSWF</sequence>
<dbReference type="AlphaFoldDB" id="A0A6A6ZR77"/>
<dbReference type="Proteomes" id="UP000799424">
    <property type="component" value="Unassembled WGS sequence"/>
</dbReference>
<name>A0A6A6ZR77_9PLEO</name>
<accession>A0A6A6ZR77</accession>
<evidence type="ECO:0000313" key="3">
    <source>
        <dbReference type="Proteomes" id="UP000799424"/>
    </source>
</evidence>
<dbReference type="OrthoDB" id="47801at2759"/>
<dbReference type="Pfam" id="PF12937">
    <property type="entry name" value="F-box-like"/>
    <property type="match status" value="1"/>
</dbReference>
<evidence type="ECO:0000259" key="1">
    <source>
        <dbReference type="PROSITE" id="PS50181"/>
    </source>
</evidence>
<dbReference type="InterPro" id="IPR001810">
    <property type="entry name" value="F-box_dom"/>
</dbReference>
<proteinExistence type="predicted"/>
<reference evidence="2" key="1">
    <citation type="journal article" date="2020" name="Stud. Mycol.">
        <title>101 Dothideomycetes genomes: a test case for predicting lifestyles and emergence of pathogens.</title>
        <authorList>
            <person name="Haridas S."/>
            <person name="Albert R."/>
            <person name="Binder M."/>
            <person name="Bloem J."/>
            <person name="Labutti K."/>
            <person name="Salamov A."/>
            <person name="Andreopoulos B."/>
            <person name="Baker S."/>
            <person name="Barry K."/>
            <person name="Bills G."/>
            <person name="Bluhm B."/>
            <person name="Cannon C."/>
            <person name="Castanera R."/>
            <person name="Culley D."/>
            <person name="Daum C."/>
            <person name="Ezra D."/>
            <person name="Gonzalez J."/>
            <person name="Henrissat B."/>
            <person name="Kuo A."/>
            <person name="Liang C."/>
            <person name="Lipzen A."/>
            <person name="Lutzoni F."/>
            <person name="Magnuson J."/>
            <person name="Mondo S."/>
            <person name="Nolan M."/>
            <person name="Ohm R."/>
            <person name="Pangilinan J."/>
            <person name="Park H.-J."/>
            <person name="Ramirez L."/>
            <person name="Alfaro M."/>
            <person name="Sun H."/>
            <person name="Tritt A."/>
            <person name="Yoshinaga Y."/>
            <person name="Zwiers L.-H."/>
            <person name="Turgeon B."/>
            <person name="Goodwin S."/>
            <person name="Spatafora J."/>
            <person name="Crous P."/>
            <person name="Grigoriev I."/>
        </authorList>
    </citation>
    <scope>NUCLEOTIDE SEQUENCE</scope>
    <source>
        <strain evidence="2">CBS 113818</strain>
    </source>
</reference>